<dbReference type="InterPro" id="IPR037278">
    <property type="entry name" value="ARFGAP/RecO"/>
</dbReference>
<gene>
    <name evidence="5 6 7" type="primary">LOC115740628</name>
</gene>
<keyword evidence="1" id="KW-0863">Zinc-finger</keyword>
<reference evidence="5 6" key="1">
    <citation type="submission" date="2025-05" db="UniProtKB">
        <authorList>
            <consortium name="RefSeq"/>
        </authorList>
    </citation>
    <scope>IDENTIFICATION</scope>
    <source>
        <tissue evidence="5 6">Leaf</tissue>
    </source>
</reference>
<dbReference type="SMART" id="SM00105">
    <property type="entry name" value="ArfGap"/>
    <property type="match status" value="1"/>
</dbReference>
<evidence type="ECO:0000256" key="2">
    <source>
        <dbReference type="SAM" id="MobiDB-lite"/>
    </source>
</evidence>
<dbReference type="InterPro" id="IPR044820">
    <property type="entry name" value="AGD14-like"/>
</dbReference>
<name>A0ABM3H9E8_9MYRT</name>
<protein>
    <submittedName>
        <fullName evidence="5 6">Probable ADP-ribosylation factor GTPase-activating protein AGD14</fullName>
    </submittedName>
</protein>
<dbReference type="GeneID" id="115740628"/>
<dbReference type="Gene3D" id="1.10.220.150">
    <property type="entry name" value="Arf GTPase activating protein"/>
    <property type="match status" value="1"/>
</dbReference>
<evidence type="ECO:0000313" key="5">
    <source>
        <dbReference type="RefSeq" id="XP_048133220.1"/>
    </source>
</evidence>
<feature type="region of interest" description="Disordered" evidence="2">
    <location>
        <begin position="123"/>
        <end position="288"/>
    </location>
</feature>
<dbReference type="PANTHER" id="PTHR46085">
    <property type="entry name" value="ARFGAP/RECO-RELATED"/>
    <property type="match status" value="1"/>
</dbReference>
<feature type="compositionally biased region" description="Polar residues" evidence="2">
    <location>
        <begin position="460"/>
        <end position="480"/>
    </location>
</feature>
<feature type="compositionally biased region" description="Polar residues" evidence="2">
    <location>
        <begin position="268"/>
        <end position="286"/>
    </location>
</feature>
<feature type="compositionally biased region" description="Basic and acidic residues" evidence="2">
    <location>
        <begin position="123"/>
        <end position="141"/>
    </location>
</feature>
<feature type="compositionally biased region" description="Basic and acidic residues" evidence="2">
    <location>
        <begin position="191"/>
        <end position="217"/>
    </location>
</feature>
<keyword evidence="1" id="KW-0479">Metal-binding</keyword>
<dbReference type="SUPFAM" id="SSF57863">
    <property type="entry name" value="ArfGap/RecO-like zinc finger"/>
    <property type="match status" value="1"/>
</dbReference>
<dbReference type="RefSeq" id="XP_048133221.1">
    <property type="nucleotide sequence ID" value="XM_048277264.1"/>
</dbReference>
<dbReference type="InterPro" id="IPR001164">
    <property type="entry name" value="ArfGAP_dom"/>
</dbReference>
<feature type="domain" description="Arf-GAP" evidence="3">
    <location>
        <begin position="12"/>
        <end position="130"/>
    </location>
</feature>
<sequence>MANRIKEDEKNERIIRGLLKLPENRRCINCNSLGPQYVCTGFWTFVCTTCSGIHREFTHRVKSISMAKFTSQEVSALQGGGNQRAKEIYLKEWDPQRNSLPDGSNVDRLRDFIKHVYVDKRYSGDRSYDKPPRVKSDKEDSYLGGSRSPPYEETYDRRYSDRSSSGGRSPAYDQESRQYSDYKRSPSRPDIVNDWRREDRFGNGKKLDDRRTSDGESKIGGSPERPKDLDTSSPPMVRPVREILGDNVLPLRIAEPPKANGTRATDGLVQTQRTASSSSLGSTNGNVAEVKPEKAVSLIDFDADPQPPTTAATQPHPPTMSQAISPPMASTSQDNWASFDVTPATIASQPPNASPLDSVISQLTTPAPAPGQQSGGPGLGGAFVVPGGSSAVLPLVGSSITAPVGNTPVLPLTAVASTVVPAGGASVIAPGLVSTSAVSGGPAFSTPPQQPTLFSAAGMQTTQPSSMHTHGASSNQSWSASPPAMQGPFSMVSSQAIHASKPPEQVASGVPSQIVSAEVKSSSRKELPADLFTATYPSFPAPVMGWQTGPPYAMGYMQYNTVMTMQALPQQSKSLNPFDTSEPSRVQTSMFPSMAPLQGALPNVPPSSSLMRAPSLGTPTPSWIPPPGTYASALPPSAYMGQQMHGNVPPSRYQGVGGFGMEGASYGPLNTHQLGTAGFQAPHTPNSSAPVGGNPFG</sequence>
<keyword evidence="4" id="KW-1185">Reference proteome</keyword>
<dbReference type="RefSeq" id="XP_048133222.1">
    <property type="nucleotide sequence ID" value="XM_048277265.1"/>
</dbReference>
<feature type="region of interest" description="Disordered" evidence="2">
    <location>
        <begin position="460"/>
        <end position="485"/>
    </location>
</feature>
<proteinExistence type="predicted"/>
<evidence type="ECO:0000259" key="3">
    <source>
        <dbReference type="PROSITE" id="PS50115"/>
    </source>
</evidence>
<dbReference type="CDD" id="cd08838">
    <property type="entry name" value="ArfGap_AGFG"/>
    <property type="match status" value="1"/>
</dbReference>
<feature type="region of interest" description="Disordered" evidence="2">
    <location>
        <begin position="300"/>
        <end position="380"/>
    </location>
</feature>
<keyword evidence="1" id="KW-0862">Zinc</keyword>
<dbReference type="Pfam" id="PF01412">
    <property type="entry name" value="ArfGap"/>
    <property type="match status" value="1"/>
</dbReference>
<dbReference type="Proteomes" id="UP000827889">
    <property type="component" value="Chromosome 4"/>
</dbReference>
<dbReference type="InterPro" id="IPR038508">
    <property type="entry name" value="ArfGAP_dom_sf"/>
</dbReference>
<feature type="compositionally biased region" description="Basic and acidic residues" evidence="2">
    <location>
        <begin position="174"/>
        <end position="184"/>
    </location>
</feature>
<evidence type="ECO:0000313" key="4">
    <source>
        <dbReference type="Proteomes" id="UP000827889"/>
    </source>
</evidence>
<evidence type="ECO:0000256" key="1">
    <source>
        <dbReference type="PROSITE-ProRule" id="PRU00288"/>
    </source>
</evidence>
<dbReference type="PRINTS" id="PR00405">
    <property type="entry name" value="REVINTRACTNG"/>
</dbReference>
<organism evidence="4 6">
    <name type="scientific">Rhodamnia argentea</name>
    <dbReference type="NCBI Taxonomy" id="178133"/>
    <lineage>
        <taxon>Eukaryota</taxon>
        <taxon>Viridiplantae</taxon>
        <taxon>Streptophyta</taxon>
        <taxon>Embryophyta</taxon>
        <taxon>Tracheophyta</taxon>
        <taxon>Spermatophyta</taxon>
        <taxon>Magnoliopsida</taxon>
        <taxon>eudicotyledons</taxon>
        <taxon>Gunneridae</taxon>
        <taxon>Pentapetalae</taxon>
        <taxon>rosids</taxon>
        <taxon>malvids</taxon>
        <taxon>Myrtales</taxon>
        <taxon>Myrtaceae</taxon>
        <taxon>Myrtoideae</taxon>
        <taxon>Myrteae</taxon>
        <taxon>Australasian group</taxon>
        <taxon>Rhodamnia</taxon>
    </lineage>
</organism>
<dbReference type="PROSITE" id="PS50115">
    <property type="entry name" value="ARFGAP"/>
    <property type="match status" value="1"/>
</dbReference>
<accession>A0ABM3H9E8</accession>
<feature type="compositionally biased region" description="Polar residues" evidence="2">
    <location>
        <begin position="320"/>
        <end position="336"/>
    </location>
</feature>
<evidence type="ECO:0000313" key="6">
    <source>
        <dbReference type="RefSeq" id="XP_048133221.1"/>
    </source>
</evidence>
<dbReference type="RefSeq" id="XP_048133220.1">
    <property type="nucleotide sequence ID" value="XM_048277263.1"/>
</dbReference>
<evidence type="ECO:0000313" key="7">
    <source>
        <dbReference type="RefSeq" id="XP_048133222.1"/>
    </source>
</evidence>
<dbReference type="PANTHER" id="PTHR46085:SF3">
    <property type="entry name" value="ARF GTPASE ACTIVATING PROTEIN"/>
    <property type="match status" value="1"/>
</dbReference>